<dbReference type="EMBL" id="QXFT01000285">
    <property type="protein sequence ID" value="KAE9348450.1"/>
    <property type="molecule type" value="Genomic_DNA"/>
</dbReference>
<accession>A0A6A4G0W3</accession>
<dbReference type="AlphaFoldDB" id="A0A6A4G0W3"/>
<keyword evidence="3" id="KW-1185">Reference proteome</keyword>
<protein>
    <submittedName>
        <fullName evidence="2">Uncharacterized protein</fullName>
    </submittedName>
</protein>
<feature type="region of interest" description="Disordered" evidence="1">
    <location>
        <begin position="74"/>
        <end position="99"/>
    </location>
</feature>
<comment type="caution">
    <text evidence="2">The sequence shown here is derived from an EMBL/GenBank/DDBJ whole genome shotgun (WGS) entry which is preliminary data.</text>
</comment>
<organism evidence="2 3">
    <name type="scientific">Phytophthora rubi</name>
    <dbReference type="NCBI Taxonomy" id="129364"/>
    <lineage>
        <taxon>Eukaryota</taxon>
        <taxon>Sar</taxon>
        <taxon>Stramenopiles</taxon>
        <taxon>Oomycota</taxon>
        <taxon>Peronosporomycetes</taxon>
        <taxon>Peronosporales</taxon>
        <taxon>Peronosporaceae</taxon>
        <taxon>Phytophthora</taxon>
    </lineage>
</organism>
<gene>
    <name evidence="2" type="ORF">PR003_g6412</name>
</gene>
<evidence type="ECO:0000313" key="2">
    <source>
        <dbReference type="EMBL" id="KAE9348450.1"/>
    </source>
</evidence>
<proteinExistence type="predicted"/>
<reference evidence="2 3" key="1">
    <citation type="submission" date="2018-08" db="EMBL/GenBank/DDBJ databases">
        <title>Genomic investigation of the strawberry pathogen Phytophthora fragariae indicates pathogenicity is determined by transcriptional variation in three key races.</title>
        <authorList>
            <person name="Adams T.M."/>
            <person name="Armitage A.D."/>
            <person name="Sobczyk M.K."/>
            <person name="Bates H.J."/>
            <person name="Dunwell J.M."/>
            <person name="Nellist C.F."/>
            <person name="Harrison R.J."/>
        </authorList>
    </citation>
    <scope>NUCLEOTIDE SEQUENCE [LARGE SCALE GENOMIC DNA]</scope>
    <source>
        <strain evidence="2 3">SCRP333</strain>
    </source>
</reference>
<evidence type="ECO:0000313" key="3">
    <source>
        <dbReference type="Proteomes" id="UP000434957"/>
    </source>
</evidence>
<feature type="region of interest" description="Disordered" evidence="1">
    <location>
        <begin position="158"/>
        <end position="197"/>
    </location>
</feature>
<evidence type="ECO:0000256" key="1">
    <source>
        <dbReference type="SAM" id="MobiDB-lite"/>
    </source>
</evidence>
<feature type="region of interest" description="Disordered" evidence="1">
    <location>
        <begin position="1"/>
        <end position="41"/>
    </location>
</feature>
<feature type="compositionally biased region" description="Polar residues" evidence="1">
    <location>
        <begin position="170"/>
        <end position="185"/>
    </location>
</feature>
<feature type="compositionally biased region" description="Polar residues" evidence="1">
    <location>
        <begin position="1"/>
        <end position="12"/>
    </location>
</feature>
<dbReference type="Proteomes" id="UP000434957">
    <property type="component" value="Unassembled WGS sequence"/>
</dbReference>
<sequence length="197" mass="20357">MLTPSETDQIGPTSPVPPATCAAPLVPPAAGPGLAPVSTTSTSVRVNDPVIQRQFEQQAQLLQKVTLLSPSVFHRSSEAEPGPPPPSSRGVAMASADPRSDRAPFAALWTPRPAPSALSESIRFLHASPEATAFLFSFPVSRTAAPVTFSVSTVASVSFSEPASPPPVTQPTTSASLTQPASSFPVTRLVPTNLAPD</sequence>
<name>A0A6A4G0W3_9STRA</name>